<proteinExistence type="predicted"/>
<dbReference type="Proteomes" id="UP000828390">
    <property type="component" value="Unassembled WGS sequence"/>
</dbReference>
<dbReference type="EMBL" id="JAIWYP010000002">
    <property type="protein sequence ID" value="KAH3874823.1"/>
    <property type="molecule type" value="Genomic_DNA"/>
</dbReference>
<keyword evidence="2" id="KW-1185">Reference proteome</keyword>
<organism evidence="1 2">
    <name type="scientific">Dreissena polymorpha</name>
    <name type="common">Zebra mussel</name>
    <name type="synonym">Mytilus polymorpha</name>
    <dbReference type="NCBI Taxonomy" id="45954"/>
    <lineage>
        <taxon>Eukaryota</taxon>
        <taxon>Metazoa</taxon>
        <taxon>Spiralia</taxon>
        <taxon>Lophotrochozoa</taxon>
        <taxon>Mollusca</taxon>
        <taxon>Bivalvia</taxon>
        <taxon>Autobranchia</taxon>
        <taxon>Heteroconchia</taxon>
        <taxon>Euheterodonta</taxon>
        <taxon>Imparidentia</taxon>
        <taxon>Neoheterodontei</taxon>
        <taxon>Myida</taxon>
        <taxon>Dreissenoidea</taxon>
        <taxon>Dreissenidae</taxon>
        <taxon>Dreissena</taxon>
    </lineage>
</organism>
<evidence type="ECO:0000313" key="2">
    <source>
        <dbReference type="Proteomes" id="UP000828390"/>
    </source>
</evidence>
<reference evidence="1" key="2">
    <citation type="submission" date="2020-11" db="EMBL/GenBank/DDBJ databases">
        <authorList>
            <person name="McCartney M.A."/>
            <person name="Auch B."/>
            <person name="Kono T."/>
            <person name="Mallez S."/>
            <person name="Becker A."/>
            <person name="Gohl D.M."/>
            <person name="Silverstein K.A.T."/>
            <person name="Koren S."/>
            <person name="Bechman K.B."/>
            <person name="Herman A."/>
            <person name="Abrahante J.E."/>
            <person name="Garbe J."/>
        </authorList>
    </citation>
    <scope>NUCLEOTIDE SEQUENCE</scope>
    <source>
        <strain evidence="1">Duluth1</strain>
        <tissue evidence="1">Whole animal</tissue>
    </source>
</reference>
<sequence>MPSLHDIRLKIVQHVGISVLNVNSCDAPPYICGELFSTFSVLTSIPYAPALSYVGEIFKFTAEATHEVNVISESQVGNGSFTNGDRGVMVMESPALSSR</sequence>
<accession>A0A9D4MDW9</accession>
<protein>
    <submittedName>
        <fullName evidence="1">Uncharacterized protein</fullName>
    </submittedName>
</protein>
<name>A0A9D4MDW9_DREPO</name>
<reference evidence="1" key="1">
    <citation type="journal article" date="2019" name="bioRxiv">
        <title>The Genome of the Zebra Mussel, Dreissena polymorpha: A Resource for Invasive Species Research.</title>
        <authorList>
            <person name="McCartney M.A."/>
            <person name="Auch B."/>
            <person name="Kono T."/>
            <person name="Mallez S."/>
            <person name="Zhang Y."/>
            <person name="Obille A."/>
            <person name="Becker A."/>
            <person name="Abrahante J.E."/>
            <person name="Garbe J."/>
            <person name="Badalamenti J.P."/>
            <person name="Herman A."/>
            <person name="Mangelson H."/>
            <person name="Liachko I."/>
            <person name="Sullivan S."/>
            <person name="Sone E.D."/>
            <person name="Koren S."/>
            <person name="Silverstein K.A.T."/>
            <person name="Beckman K.B."/>
            <person name="Gohl D.M."/>
        </authorList>
    </citation>
    <scope>NUCLEOTIDE SEQUENCE</scope>
    <source>
        <strain evidence="1">Duluth1</strain>
        <tissue evidence="1">Whole animal</tissue>
    </source>
</reference>
<dbReference type="AlphaFoldDB" id="A0A9D4MDW9"/>
<gene>
    <name evidence="1" type="ORF">DPMN_038076</name>
</gene>
<evidence type="ECO:0000313" key="1">
    <source>
        <dbReference type="EMBL" id="KAH3874823.1"/>
    </source>
</evidence>
<comment type="caution">
    <text evidence="1">The sequence shown here is derived from an EMBL/GenBank/DDBJ whole genome shotgun (WGS) entry which is preliminary data.</text>
</comment>